<evidence type="ECO:0000313" key="2">
    <source>
        <dbReference type="Proteomes" id="UP000092445"/>
    </source>
</evidence>
<reference evidence="2" key="1">
    <citation type="submission" date="2014-03" db="EMBL/GenBank/DDBJ databases">
        <authorList>
            <person name="Aksoy S."/>
            <person name="Warren W."/>
            <person name="Wilson R.K."/>
        </authorList>
    </citation>
    <scope>NUCLEOTIDE SEQUENCE [LARGE SCALE GENOMIC DNA]</scope>
    <source>
        <strain evidence="2">IAEA</strain>
    </source>
</reference>
<dbReference type="Proteomes" id="UP000092445">
    <property type="component" value="Unassembled WGS sequence"/>
</dbReference>
<organism evidence="1 2">
    <name type="scientific">Glossina pallidipes</name>
    <name type="common">Tsetse fly</name>
    <dbReference type="NCBI Taxonomy" id="7398"/>
    <lineage>
        <taxon>Eukaryota</taxon>
        <taxon>Metazoa</taxon>
        <taxon>Ecdysozoa</taxon>
        <taxon>Arthropoda</taxon>
        <taxon>Hexapoda</taxon>
        <taxon>Insecta</taxon>
        <taxon>Pterygota</taxon>
        <taxon>Neoptera</taxon>
        <taxon>Endopterygota</taxon>
        <taxon>Diptera</taxon>
        <taxon>Brachycera</taxon>
        <taxon>Muscomorpha</taxon>
        <taxon>Hippoboscoidea</taxon>
        <taxon>Glossinidae</taxon>
        <taxon>Glossina</taxon>
    </lineage>
</organism>
<dbReference type="EnsemblMetazoa" id="GPAI042493-RA">
    <property type="protein sequence ID" value="GPAI042493-PA"/>
    <property type="gene ID" value="GPAI042493"/>
</dbReference>
<protein>
    <submittedName>
        <fullName evidence="1">Uncharacterized protein</fullName>
    </submittedName>
</protein>
<reference evidence="1" key="2">
    <citation type="submission" date="2020-05" db="UniProtKB">
        <authorList>
            <consortium name="EnsemblMetazoa"/>
        </authorList>
    </citation>
    <scope>IDENTIFICATION</scope>
    <source>
        <strain evidence="1">IAEA</strain>
    </source>
</reference>
<sequence length="116" mass="13077">MNTYDERLKLEYFVASGVIIEIRWPNVTVKIKDILTEVKLENYFDNVTVAVVDSSSCSSNSNSNNGSNSCSISCGSSMLNATTYCVHMLKNIEVKHTFKYSDQLLFFFLLGLDLNK</sequence>
<accession>A0A1B0ADT1</accession>
<dbReference type="AlphaFoldDB" id="A0A1B0ADT1"/>
<dbReference type="VEuPathDB" id="VectorBase:GPAI042493"/>
<keyword evidence="2" id="KW-1185">Reference proteome</keyword>
<name>A0A1B0ADT1_GLOPL</name>
<proteinExistence type="predicted"/>
<evidence type="ECO:0000313" key="1">
    <source>
        <dbReference type="EnsemblMetazoa" id="GPAI042493-PA"/>
    </source>
</evidence>